<feature type="non-terminal residue" evidence="1">
    <location>
        <position position="1"/>
    </location>
</feature>
<proteinExistence type="predicted"/>
<keyword evidence="2" id="KW-1185">Reference proteome</keyword>
<name>A0ABP2CLP5_9LACT</name>
<sequence>ESNLRTMQRRGDICERRLETLSQKNSKLTKNKLKKKYLKQIASTGKNSVNYICLQCGINEAIPKEVVDEFDQMDEGDLLDAPRFTCENCGGEMYPEYYKSTHGLEYKLSDYQKK</sequence>
<dbReference type="Proteomes" id="UP000195947">
    <property type="component" value="Unassembled WGS sequence"/>
</dbReference>
<organism evidence="1 2">
    <name type="scientific">Trichococcus flocculiformis</name>
    <dbReference type="NCBI Taxonomy" id="82803"/>
    <lineage>
        <taxon>Bacteria</taxon>
        <taxon>Bacillati</taxon>
        <taxon>Bacillota</taxon>
        <taxon>Bacilli</taxon>
        <taxon>Lactobacillales</taxon>
        <taxon>Carnobacteriaceae</taxon>
        <taxon>Trichococcus</taxon>
    </lineage>
</organism>
<accession>A0ABP2CLP5</accession>
<dbReference type="RefSeq" id="WP_306298105.1">
    <property type="nucleotide sequence ID" value="NZ_FJMZ01000085.1"/>
</dbReference>
<protein>
    <submittedName>
        <fullName evidence="1">Uncharacterized protein</fullName>
    </submittedName>
</protein>
<dbReference type="EMBL" id="FJMZ01000085">
    <property type="protein sequence ID" value="CZR06194.1"/>
    <property type="molecule type" value="Genomic_DNA"/>
</dbReference>
<gene>
    <name evidence="1" type="ORF">TFLO_3126</name>
</gene>
<reference evidence="1 2" key="1">
    <citation type="submission" date="2016-02" db="EMBL/GenBank/DDBJ databases">
        <authorList>
            <person name="Strepis N."/>
        </authorList>
    </citation>
    <scope>NUCLEOTIDE SEQUENCE [LARGE SCALE GENOMIC DNA]</scope>
    <source>
        <strain evidence="1">Trichococcus flocculiformis</strain>
    </source>
</reference>
<comment type="caution">
    <text evidence="1">The sequence shown here is derived from an EMBL/GenBank/DDBJ whole genome shotgun (WGS) entry which is preliminary data.</text>
</comment>
<evidence type="ECO:0000313" key="1">
    <source>
        <dbReference type="EMBL" id="CZR06194.1"/>
    </source>
</evidence>
<evidence type="ECO:0000313" key="2">
    <source>
        <dbReference type="Proteomes" id="UP000195947"/>
    </source>
</evidence>